<gene>
    <name evidence="1" type="ORF">QAD02_009777</name>
</gene>
<dbReference type="EMBL" id="CM056744">
    <property type="protein sequence ID" value="KAJ8668114.1"/>
    <property type="molecule type" value="Genomic_DNA"/>
</dbReference>
<keyword evidence="2" id="KW-1185">Reference proteome</keyword>
<accession>A0ACC2NAM6</accession>
<name>A0ACC2NAM6_9HYME</name>
<evidence type="ECO:0000313" key="2">
    <source>
        <dbReference type="Proteomes" id="UP001239111"/>
    </source>
</evidence>
<protein>
    <submittedName>
        <fullName evidence="1">Uncharacterized protein</fullName>
    </submittedName>
</protein>
<reference evidence="1" key="1">
    <citation type="submission" date="2023-04" db="EMBL/GenBank/DDBJ databases">
        <title>A chromosome-level genome assembly of the parasitoid wasp Eretmocerus hayati.</title>
        <authorList>
            <person name="Zhong Y."/>
            <person name="Liu S."/>
            <person name="Liu Y."/>
        </authorList>
    </citation>
    <scope>NUCLEOTIDE SEQUENCE</scope>
    <source>
        <strain evidence="1">ZJU_SS_LIU_2023</strain>
    </source>
</reference>
<proteinExistence type="predicted"/>
<comment type="caution">
    <text evidence="1">The sequence shown here is derived from an EMBL/GenBank/DDBJ whole genome shotgun (WGS) entry which is preliminary data.</text>
</comment>
<sequence length="130" mass="14872">MSERTPAPYGPRSVYGYAMYIGSNMLLLLYLVWAFVPVEFLHEKLGLTYWPSKYWAVALPIWFLTAIAVFAFAIYPAINMTLTPNIDDPRTITDEYCLEQRKSTPSGIPPVSDIPITEVCRRLYLSNDQD</sequence>
<evidence type="ECO:0000313" key="1">
    <source>
        <dbReference type="EMBL" id="KAJ8668114.1"/>
    </source>
</evidence>
<organism evidence="1 2">
    <name type="scientific">Eretmocerus hayati</name>
    <dbReference type="NCBI Taxonomy" id="131215"/>
    <lineage>
        <taxon>Eukaryota</taxon>
        <taxon>Metazoa</taxon>
        <taxon>Ecdysozoa</taxon>
        <taxon>Arthropoda</taxon>
        <taxon>Hexapoda</taxon>
        <taxon>Insecta</taxon>
        <taxon>Pterygota</taxon>
        <taxon>Neoptera</taxon>
        <taxon>Endopterygota</taxon>
        <taxon>Hymenoptera</taxon>
        <taxon>Apocrita</taxon>
        <taxon>Proctotrupomorpha</taxon>
        <taxon>Chalcidoidea</taxon>
        <taxon>Aphelinidae</taxon>
        <taxon>Aphelininae</taxon>
        <taxon>Eretmocerus</taxon>
    </lineage>
</organism>
<dbReference type="Proteomes" id="UP001239111">
    <property type="component" value="Chromosome 4"/>
</dbReference>